<proteinExistence type="predicted"/>
<dbReference type="OrthoDB" id="4703at2759"/>
<reference evidence="5 6" key="1">
    <citation type="journal article" date="2018" name="Evol. Lett.">
        <title>Horizontal gene cluster transfer increased hallucinogenic mushroom diversity.</title>
        <authorList>
            <person name="Reynolds H.T."/>
            <person name="Vijayakumar V."/>
            <person name="Gluck-Thaler E."/>
            <person name="Korotkin H.B."/>
            <person name="Matheny P.B."/>
            <person name="Slot J.C."/>
        </authorList>
    </citation>
    <scope>NUCLEOTIDE SEQUENCE [LARGE SCALE GENOMIC DNA]</scope>
    <source>
        <strain evidence="5 6">SRW20</strain>
    </source>
</reference>
<dbReference type="InterPro" id="IPR052416">
    <property type="entry name" value="GTF3C_component"/>
</dbReference>
<feature type="region of interest" description="Disordered" evidence="4">
    <location>
        <begin position="149"/>
        <end position="172"/>
    </location>
</feature>
<feature type="compositionally biased region" description="Basic residues" evidence="4">
    <location>
        <begin position="90"/>
        <end position="103"/>
    </location>
</feature>
<dbReference type="PANTHER" id="PTHR15052">
    <property type="entry name" value="RNA POLYMERASE III TRANSCRIPTION INITIATION FACTOR COMPLEX SUBUNIT"/>
    <property type="match status" value="1"/>
</dbReference>
<dbReference type="AlphaFoldDB" id="A0A409WB11"/>
<feature type="compositionally biased region" description="Basic residues" evidence="4">
    <location>
        <begin position="1"/>
        <end position="11"/>
    </location>
</feature>
<dbReference type="GO" id="GO:0000127">
    <property type="term" value="C:transcription factor TFIIIC complex"/>
    <property type="evidence" value="ECO:0007669"/>
    <property type="project" value="TreeGrafter"/>
</dbReference>
<organism evidence="5 6">
    <name type="scientific">Gymnopilus dilepis</name>
    <dbReference type="NCBI Taxonomy" id="231916"/>
    <lineage>
        <taxon>Eukaryota</taxon>
        <taxon>Fungi</taxon>
        <taxon>Dikarya</taxon>
        <taxon>Basidiomycota</taxon>
        <taxon>Agaricomycotina</taxon>
        <taxon>Agaricomycetes</taxon>
        <taxon>Agaricomycetidae</taxon>
        <taxon>Agaricales</taxon>
        <taxon>Agaricineae</taxon>
        <taxon>Hymenogastraceae</taxon>
        <taxon>Gymnopilus</taxon>
    </lineage>
</organism>
<name>A0A409WB11_9AGAR</name>
<dbReference type="InterPro" id="IPR036322">
    <property type="entry name" value="WD40_repeat_dom_sf"/>
</dbReference>
<evidence type="ECO:0000313" key="6">
    <source>
        <dbReference type="Proteomes" id="UP000284706"/>
    </source>
</evidence>
<evidence type="ECO:0000313" key="5">
    <source>
        <dbReference type="EMBL" id="PPQ75702.1"/>
    </source>
</evidence>
<protein>
    <submittedName>
        <fullName evidence="5">Uncharacterized protein</fullName>
    </submittedName>
</protein>
<dbReference type="EMBL" id="NHYE01005235">
    <property type="protein sequence ID" value="PPQ75702.1"/>
    <property type="molecule type" value="Genomic_DNA"/>
</dbReference>
<accession>A0A409WB11</accession>
<evidence type="ECO:0000256" key="1">
    <source>
        <dbReference type="ARBA" id="ARBA00004123"/>
    </source>
</evidence>
<gene>
    <name evidence="5" type="ORF">CVT26_001743</name>
</gene>
<sequence length="808" mass="88689">MTRQLRPRKSRPSYASMAGLGSDEENEPSQAGPSTVPPVEDGHSSGSDFEPDKHVNVQDEDQDAEGEDDDMLEPDEAVEEVKEMPPVSAKAKKPSAKAKGKAKAKSETPAQPPVGPPTAKRQMYALPTPSVHHRHRAVPLYSRPGRVERLTSRPPVFGPSPSALTNGLTENPKISDRVNKSWGYNTGSGPLWDLVEDRGWFKEAILTGDDTHSEAKRRPRVHQGVRVLGGLEILSLEDAAPYLPTDDITTEEGNLRPPPPLPCYFGHIKNQKRLDVQMFESFPMSKFAPESKALVFNAGAPVWGLDWCPIHIDDREARDYKQYLAVAPFPSQSHSPDIGRKVLRPSYACIQIWSLSRSPEATTVSNGRNGQGSAVKDAGKMKCEVVLCLDTGPAYELKWCPLPSHDLVRSERWLNAPLRIDNSSFLQTTDSARPRKLGLLAGTFEDGSFSVFVVPDPADLPHAGTDPAQPACVRIPHPILRIELQETACWSFDWANSETIAIGTTNGIIAVYNIGPALESHTDPSLPTISNLLPTHYLSIHQSAIRALAWIRAPTCSPEGEPFVNQDPTVIASAGYDGMECLTDIREGRGLSILEDVINALVYSPFAGGPITMDHENTVKAYSASPSMLGRGHSLFEPQGPVWSVHASDYHPQLAVGASDGSCSTTNLLRSTRRGGSVPFFVHKIFQMDYSRKTKEYRMLDRFLPQESFDRTTATRVSKMKKQEPDHPPSTGAWPREVGVHRVVWNNGNGLGSCGLLAAGTSSGLCRVDVLWGRWFRDKIPYGGVEGIRMEVLDPDAMDIDSDEEEDE</sequence>
<dbReference type="FunCoup" id="A0A409WB11">
    <property type="interactions" value="2"/>
</dbReference>
<dbReference type="SUPFAM" id="SSF50978">
    <property type="entry name" value="WD40 repeat-like"/>
    <property type="match status" value="1"/>
</dbReference>
<dbReference type="Proteomes" id="UP000284706">
    <property type="component" value="Unassembled WGS sequence"/>
</dbReference>
<comment type="subcellular location">
    <subcellularLocation>
        <location evidence="1">Nucleus</location>
    </subcellularLocation>
</comment>
<feature type="compositionally biased region" description="Acidic residues" evidence="4">
    <location>
        <begin position="58"/>
        <end position="78"/>
    </location>
</feature>
<feature type="region of interest" description="Disordered" evidence="4">
    <location>
        <begin position="1"/>
        <end position="121"/>
    </location>
</feature>
<keyword evidence="3" id="KW-0539">Nucleus</keyword>
<dbReference type="InterPro" id="IPR015943">
    <property type="entry name" value="WD40/YVTN_repeat-like_dom_sf"/>
</dbReference>
<dbReference type="STRING" id="231916.A0A409WB11"/>
<dbReference type="Gene3D" id="2.130.10.10">
    <property type="entry name" value="YVTN repeat-like/Quinoprotein amine dehydrogenase"/>
    <property type="match status" value="1"/>
</dbReference>
<comment type="caution">
    <text evidence="5">The sequence shown here is derived from an EMBL/GenBank/DDBJ whole genome shotgun (WGS) entry which is preliminary data.</text>
</comment>
<dbReference type="GO" id="GO:0005634">
    <property type="term" value="C:nucleus"/>
    <property type="evidence" value="ECO:0007669"/>
    <property type="project" value="UniProtKB-SubCell"/>
</dbReference>
<keyword evidence="2" id="KW-0804">Transcription</keyword>
<dbReference type="GO" id="GO:0006383">
    <property type="term" value="P:transcription by RNA polymerase III"/>
    <property type="evidence" value="ECO:0007669"/>
    <property type="project" value="TreeGrafter"/>
</dbReference>
<dbReference type="InParanoid" id="A0A409WB11"/>
<dbReference type="PANTHER" id="PTHR15052:SF2">
    <property type="entry name" value="GENERAL TRANSCRIPTION FACTOR 3C POLYPEPTIDE 2"/>
    <property type="match status" value="1"/>
</dbReference>
<evidence type="ECO:0000256" key="4">
    <source>
        <dbReference type="SAM" id="MobiDB-lite"/>
    </source>
</evidence>
<keyword evidence="6" id="KW-1185">Reference proteome</keyword>
<evidence type="ECO:0000256" key="3">
    <source>
        <dbReference type="ARBA" id="ARBA00023242"/>
    </source>
</evidence>
<evidence type="ECO:0000256" key="2">
    <source>
        <dbReference type="ARBA" id="ARBA00023163"/>
    </source>
</evidence>